<sequence>MAGVAVELPALGAAYSAASSRALELGGARADAERLAGEARRRAAREAQLLGVSLSEAAAPAAKALRECGAPGSAAAAEAESAAALSTGGASVCASPGAEAVAKAVASPAVRAAAAFAHSRALAVHGPAGAAAVAVPALDEVFADADSSSEGRFERLLETRRRTSVTEDLQVLASFLLASEQDVAAMEADRKAAGRDGGPPLAPLGAAPPAVASATRQDVAAHRAAVVTAIAALTSVHAAAAGMRVARTGEAEEGGPLWLGTVPQSLQASYLLAFRASQAGEAAASAKAEAASTEEAAATVIGRARQARAMLQEGMSAVLGRRVVLRGREGELGIPEEDV</sequence>
<protein>
    <submittedName>
        <fullName evidence="2">Uncharacterized protein</fullName>
    </submittedName>
</protein>
<reference evidence="4 5" key="1">
    <citation type="submission" date="2019-07" db="EMBL/GenBank/DDBJ databases">
        <title>Genomes of Cafeteria roenbergensis.</title>
        <authorList>
            <person name="Fischer M.G."/>
            <person name="Hackl T."/>
            <person name="Roman M."/>
        </authorList>
    </citation>
    <scope>NUCLEOTIDE SEQUENCE [LARGE SCALE GENOMIC DNA]</scope>
    <source>
        <strain evidence="3 5">Cflag</strain>
        <strain evidence="2 4">RCC970-E3</strain>
    </source>
</reference>
<organism evidence="2 4">
    <name type="scientific">Cafeteria roenbergensis</name>
    <name type="common">Marine flagellate</name>
    <dbReference type="NCBI Taxonomy" id="33653"/>
    <lineage>
        <taxon>Eukaryota</taxon>
        <taxon>Sar</taxon>
        <taxon>Stramenopiles</taxon>
        <taxon>Bigyra</taxon>
        <taxon>Opalozoa</taxon>
        <taxon>Bicosoecida</taxon>
        <taxon>Cafeteriaceae</taxon>
        <taxon>Cafeteria</taxon>
    </lineage>
</organism>
<gene>
    <name evidence="2" type="ORF">FNF28_06263</name>
    <name evidence="3" type="ORF">FNF31_04934</name>
</gene>
<dbReference type="AlphaFoldDB" id="A0A5A8D2W7"/>
<name>A0A5A8D2W7_CAFRO</name>
<evidence type="ECO:0000313" key="5">
    <source>
        <dbReference type="Proteomes" id="UP000325113"/>
    </source>
</evidence>
<evidence type="ECO:0000256" key="1">
    <source>
        <dbReference type="SAM" id="MobiDB-lite"/>
    </source>
</evidence>
<accession>A0A5A8D2W7</accession>
<dbReference type="EMBL" id="VLTM01000055">
    <property type="protein sequence ID" value="KAA0159347.1"/>
    <property type="molecule type" value="Genomic_DNA"/>
</dbReference>
<evidence type="ECO:0000313" key="4">
    <source>
        <dbReference type="Proteomes" id="UP000324907"/>
    </source>
</evidence>
<dbReference type="Proteomes" id="UP000324907">
    <property type="component" value="Unassembled WGS sequence"/>
</dbReference>
<dbReference type="Proteomes" id="UP000325113">
    <property type="component" value="Unassembled WGS sequence"/>
</dbReference>
<evidence type="ECO:0000313" key="3">
    <source>
        <dbReference type="EMBL" id="KAA0159347.1"/>
    </source>
</evidence>
<feature type="region of interest" description="Disordered" evidence="1">
    <location>
        <begin position="189"/>
        <end position="208"/>
    </location>
</feature>
<proteinExistence type="predicted"/>
<comment type="caution">
    <text evidence="2">The sequence shown here is derived from an EMBL/GenBank/DDBJ whole genome shotgun (WGS) entry which is preliminary data.</text>
</comment>
<evidence type="ECO:0000313" key="2">
    <source>
        <dbReference type="EMBL" id="KAA0158321.1"/>
    </source>
</evidence>
<dbReference type="EMBL" id="VLTL01000151">
    <property type="protein sequence ID" value="KAA0158321.1"/>
    <property type="molecule type" value="Genomic_DNA"/>
</dbReference>